<reference evidence="2" key="1">
    <citation type="journal article" date="2019" name="Int. J. Syst. Evol. Microbiol.">
        <title>The Global Catalogue of Microorganisms (GCM) 10K type strain sequencing project: providing services to taxonomists for standard genome sequencing and annotation.</title>
        <authorList>
            <consortium name="The Broad Institute Genomics Platform"/>
            <consortium name="The Broad Institute Genome Sequencing Center for Infectious Disease"/>
            <person name="Wu L."/>
            <person name="Ma J."/>
        </authorList>
    </citation>
    <scope>NUCLEOTIDE SEQUENCE [LARGE SCALE GENOMIC DNA]</scope>
    <source>
        <strain evidence="2">JCM 16704</strain>
    </source>
</reference>
<evidence type="ECO:0000313" key="1">
    <source>
        <dbReference type="EMBL" id="GAA4136236.1"/>
    </source>
</evidence>
<dbReference type="EMBL" id="BAAAZI010000006">
    <property type="protein sequence ID" value="GAA4136236.1"/>
    <property type="molecule type" value="Genomic_DNA"/>
</dbReference>
<gene>
    <name evidence="1" type="ORF">GCM10022216_10970</name>
</gene>
<proteinExistence type="predicted"/>
<sequence>MGEAGAFLASAIDPNPAAQYSVGAGDELGKAVGATIRKGSGVLLDFFGGAKSAYKKGISIDPKAIDGFKGTVGEFAEQFAGSKVGQIVADNPQATFLSEATQLLEGGGTLTVRGTMSNKYFNSIVNGKADGLDGFKVIQSVTEVSGKGFSRTDGQPIQGKMFEIILERNR</sequence>
<organism evidence="1 2">
    <name type="scientific">Sphingobacterium kyonggiense</name>
    <dbReference type="NCBI Taxonomy" id="714075"/>
    <lineage>
        <taxon>Bacteria</taxon>
        <taxon>Pseudomonadati</taxon>
        <taxon>Bacteroidota</taxon>
        <taxon>Sphingobacteriia</taxon>
        <taxon>Sphingobacteriales</taxon>
        <taxon>Sphingobacteriaceae</taxon>
        <taxon>Sphingobacterium</taxon>
    </lineage>
</organism>
<dbReference type="Proteomes" id="UP001500101">
    <property type="component" value="Unassembled WGS sequence"/>
</dbReference>
<protein>
    <submittedName>
        <fullName evidence="1">Uncharacterized protein</fullName>
    </submittedName>
</protein>
<name>A0ABP7YI95_9SPHI</name>
<keyword evidence="2" id="KW-1185">Reference proteome</keyword>
<comment type="caution">
    <text evidence="1">The sequence shown here is derived from an EMBL/GenBank/DDBJ whole genome shotgun (WGS) entry which is preliminary data.</text>
</comment>
<evidence type="ECO:0000313" key="2">
    <source>
        <dbReference type="Proteomes" id="UP001500101"/>
    </source>
</evidence>
<accession>A0ABP7YI95</accession>